<keyword evidence="3" id="KW-0255">Endonuclease</keyword>
<dbReference type="GO" id="GO:0006506">
    <property type="term" value="P:GPI anchor biosynthetic process"/>
    <property type="evidence" value="ECO:0007669"/>
    <property type="project" value="TreeGrafter"/>
</dbReference>
<comment type="caution">
    <text evidence="3">The sequence shown here is derived from an EMBL/GenBank/DDBJ whole genome shotgun (WGS) entry which is preliminary data.</text>
</comment>
<dbReference type="SUPFAM" id="SSF56219">
    <property type="entry name" value="DNase I-like"/>
    <property type="match status" value="1"/>
</dbReference>
<dbReference type="AlphaFoldDB" id="A0AAV4A5S5"/>
<accession>A0AAV4A5S5</accession>
<dbReference type="InterPro" id="IPR051916">
    <property type="entry name" value="GPI-anchor_lipid_remodeler"/>
</dbReference>
<dbReference type="GO" id="GO:0004519">
    <property type="term" value="F:endonuclease activity"/>
    <property type="evidence" value="ECO:0007669"/>
    <property type="project" value="UniProtKB-KW"/>
</dbReference>
<protein>
    <submittedName>
        <fullName evidence="3">Endonuclease/exonuclease/phosphatase family protein</fullName>
    </submittedName>
</protein>
<evidence type="ECO:0000259" key="2">
    <source>
        <dbReference type="Pfam" id="PF03372"/>
    </source>
</evidence>
<feature type="domain" description="Endonuclease/exonuclease/phosphatase" evidence="2">
    <location>
        <begin position="51"/>
        <end position="220"/>
    </location>
</feature>
<keyword evidence="3" id="KW-0378">Hydrolase</keyword>
<dbReference type="InterPro" id="IPR036691">
    <property type="entry name" value="Endo/exonu/phosph_ase_sf"/>
</dbReference>
<evidence type="ECO:0000313" key="4">
    <source>
        <dbReference type="Proteomes" id="UP000735302"/>
    </source>
</evidence>
<organism evidence="3 4">
    <name type="scientific">Plakobranchus ocellatus</name>
    <dbReference type="NCBI Taxonomy" id="259542"/>
    <lineage>
        <taxon>Eukaryota</taxon>
        <taxon>Metazoa</taxon>
        <taxon>Spiralia</taxon>
        <taxon>Lophotrochozoa</taxon>
        <taxon>Mollusca</taxon>
        <taxon>Gastropoda</taxon>
        <taxon>Heterobranchia</taxon>
        <taxon>Euthyneura</taxon>
        <taxon>Panpulmonata</taxon>
        <taxon>Sacoglossa</taxon>
        <taxon>Placobranchoidea</taxon>
        <taxon>Plakobranchidae</taxon>
        <taxon>Plakobranchus</taxon>
    </lineage>
</organism>
<sequence>MKTQPQPHLGHRSLLYALIPLAFLLRITDEFTINQHKWLLAKPAGAVEQPKNAYFQQWTEEGLAILSKLPFEKFTEINLTRHGGTDTNPRLALHAQLRIGPEPEDVVNVVVIHFSYDKQQQCQNAKYVLNFIAEKALKNVIVLGDFNAYPDFTGPTDILTSMNTTGCRFERPPASLLKDVMLTSMETKKAALTFSNMPSPGFVSRPDRILVSPSFQVKRTFLSGQGESYRDEFIFSILLSRAKRVLRSGYDSFIGKTGYSCLHDCGPHGSCRCGVCVKGGNQLNCDLPDCFECNSTSPQQGDLRLSGPSSGQGTGGGAQTRNRWIPTGLRADSPAIVPLTPPHLKFKVHKDDEFGRCDVYQILLLRVHIKSIYNILVHCLSVYTDEEKVCEIITLSYCSTQEKRPLALQQI</sequence>
<dbReference type="PANTHER" id="PTHR14859:SF16">
    <property type="entry name" value="ENDONUCLEASE_EXONUCLEASE_PHOSPHATASE DOMAIN-CONTAINING PROTEIN"/>
    <property type="match status" value="1"/>
</dbReference>
<feature type="signal peptide" evidence="1">
    <location>
        <begin position="1"/>
        <end position="30"/>
    </location>
</feature>
<reference evidence="3 4" key="1">
    <citation type="journal article" date="2021" name="Elife">
        <title>Chloroplast acquisition without the gene transfer in kleptoplastic sea slugs, Plakobranchus ocellatus.</title>
        <authorList>
            <person name="Maeda T."/>
            <person name="Takahashi S."/>
            <person name="Yoshida T."/>
            <person name="Shimamura S."/>
            <person name="Takaki Y."/>
            <person name="Nagai Y."/>
            <person name="Toyoda A."/>
            <person name="Suzuki Y."/>
            <person name="Arimoto A."/>
            <person name="Ishii H."/>
            <person name="Satoh N."/>
            <person name="Nishiyama T."/>
            <person name="Hasebe M."/>
            <person name="Maruyama T."/>
            <person name="Minagawa J."/>
            <person name="Obokata J."/>
            <person name="Shigenobu S."/>
        </authorList>
    </citation>
    <scope>NUCLEOTIDE SEQUENCE [LARGE SCALE GENOMIC DNA]</scope>
</reference>
<dbReference type="Proteomes" id="UP000735302">
    <property type="component" value="Unassembled WGS sequence"/>
</dbReference>
<dbReference type="Pfam" id="PF03372">
    <property type="entry name" value="Exo_endo_phos"/>
    <property type="match status" value="1"/>
</dbReference>
<keyword evidence="1" id="KW-0732">Signal</keyword>
<dbReference type="GO" id="GO:0005783">
    <property type="term" value="C:endoplasmic reticulum"/>
    <property type="evidence" value="ECO:0007669"/>
    <property type="project" value="TreeGrafter"/>
</dbReference>
<dbReference type="PANTHER" id="PTHR14859">
    <property type="entry name" value="CALCOFLUOR WHITE HYPERSENSITIVE PROTEIN PRECURSOR"/>
    <property type="match status" value="1"/>
</dbReference>
<feature type="chain" id="PRO_5043618493" evidence="1">
    <location>
        <begin position="31"/>
        <end position="411"/>
    </location>
</feature>
<dbReference type="Gene3D" id="3.60.10.10">
    <property type="entry name" value="Endonuclease/exonuclease/phosphatase"/>
    <property type="match status" value="1"/>
</dbReference>
<gene>
    <name evidence="3" type="ORF">PoB_002843400</name>
</gene>
<keyword evidence="3" id="KW-0540">Nuclease</keyword>
<evidence type="ECO:0000256" key="1">
    <source>
        <dbReference type="SAM" id="SignalP"/>
    </source>
</evidence>
<name>A0AAV4A5S5_9GAST</name>
<keyword evidence="4" id="KW-1185">Reference proteome</keyword>
<proteinExistence type="predicted"/>
<dbReference type="InterPro" id="IPR005135">
    <property type="entry name" value="Endo/exonuclease/phosphatase"/>
</dbReference>
<dbReference type="GO" id="GO:0016020">
    <property type="term" value="C:membrane"/>
    <property type="evidence" value="ECO:0007669"/>
    <property type="project" value="GOC"/>
</dbReference>
<evidence type="ECO:0000313" key="3">
    <source>
        <dbReference type="EMBL" id="GFO01929.1"/>
    </source>
</evidence>
<dbReference type="EMBL" id="BLXT01003551">
    <property type="protein sequence ID" value="GFO01929.1"/>
    <property type="molecule type" value="Genomic_DNA"/>
</dbReference>